<dbReference type="InterPro" id="IPR032675">
    <property type="entry name" value="LRR_dom_sf"/>
</dbReference>
<comment type="caution">
    <text evidence="2">The sequence shown here is derived from an EMBL/GenBank/DDBJ whole genome shotgun (WGS) entry which is preliminary data.</text>
</comment>
<dbReference type="SUPFAM" id="SSF52058">
    <property type="entry name" value="L domain-like"/>
    <property type="match status" value="1"/>
</dbReference>
<organism evidence="2 3">
    <name type="scientific">Mytilus edulis</name>
    <name type="common">Blue mussel</name>
    <dbReference type="NCBI Taxonomy" id="6550"/>
    <lineage>
        <taxon>Eukaryota</taxon>
        <taxon>Metazoa</taxon>
        <taxon>Spiralia</taxon>
        <taxon>Lophotrochozoa</taxon>
        <taxon>Mollusca</taxon>
        <taxon>Bivalvia</taxon>
        <taxon>Autobranchia</taxon>
        <taxon>Pteriomorphia</taxon>
        <taxon>Mytilida</taxon>
        <taxon>Mytiloidea</taxon>
        <taxon>Mytilidae</taxon>
        <taxon>Mytilinae</taxon>
        <taxon>Mytilus</taxon>
    </lineage>
</organism>
<keyword evidence="1" id="KW-0732">Signal</keyword>
<keyword evidence="3" id="KW-1185">Reference proteome</keyword>
<proteinExistence type="predicted"/>
<dbReference type="EMBL" id="CAJPWZ010000129">
    <property type="protein sequence ID" value="CAG2186370.1"/>
    <property type="molecule type" value="Genomic_DNA"/>
</dbReference>
<dbReference type="AlphaFoldDB" id="A0A8S3PTJ5"/>
<gene>
    <name evidence="2" type="ORF">MEDL_1917</name>
</gene>
<dbReference type="Gene3D" id="3.80.10.10">
    <property type="entry name" value="Ribonuclease Inhibitor"/>
    <property type="match status" value="1"/>
</dbReference>
<name>A0A8S3PTJ5_MYTED</name>
<reference evidence="2" key="1">
    <citation type="submission" date="2021-03" db="EMBL/GenBank/DDBJ databases">
        <authorList>
            <person name="Bekaert M."/>
        </authorList>
    </citation>
    <scope>NUCLEOTIDE SEQUENCE</scope>
</reference>
<evidence type="ECO:0000313" key="2">
    <source>
        <dbReference type="EMBL" id="CAG2186370.1"/>
    </source>
</evidence>
<feature type="signal peptide" evidence="1">
    <location>
        <begin position="1"/>
        <end position="19"/>
    </location>
</feature>
<evidence type="ECO:0000313" key="3">
    <source>
        <dbReference type="Proteomes" id="UP000683360"/>
    </source>
</evidence>
<evidence type="ECO:0000256" key="1">
    <source>
        <dbReference type="SAM" id="SignalP"/>
    </source>
</evidence>
<sequence>MTFIPICLLLSVIVYVARSDDIKCPVQFCKCTNFEAICSGKYLTYILRLPRNIRKVTFLNGNIRTLSGGKITNLTFNVIEILRFINNNIVRLETDAFSTFMTIKALTISSEPALLAKDVMNVLNNMKTEHLKSLNISDNNWGYLPNDMFKSIKRIEFTILT</sequence>
<dbReference type="Proteomes" id="UP000683360">
    <property type="component" value="Unassembled WGS sequence"/>
</dbReference>
<dbReference type="OrthoDB" id="10370723at2759"/>
<feature type="chain" id="PRO_5035920629" evidence="1">
    <location>
        <begin position="20"/>
        <end position="161"/>
    </location>
</feature>
<protein>
    <submittedName>
        <fullName evidence="2">Uncharacterized protein</fullName>
    </submittedName>
</protein>
<accession>A0A8S3PTJ5</accession>